<dbReference type="PANTHER" id="PTHR37984:SF5">
    <property type="entry name" value="PROTEIN NYNRIN-LIKE"/>
    <property type="match status" value="1"/>
</dbReference>
<protein>
    <recommendedName>
        <fullName evidence="1">Integrase catalytic domain-containing protein</fullName>
    </recommendedName>
</protein>
<dbReference type="Gene3D" id="3.30.420.10">
    <property type="entry name" value="Ribonuclease H-like superfamily/Ribonuclease H"/>
    <property type="match status" value="1"/>
</dbReference>
<accession>A0ABQ5KYT4</accession>
<dbReference type="InterPro" id="IPR012337">
    <property type="entry name" value="RNaseH-like_sf"/>
</dbReference>
<evidence type="ECO:0000259" key="1">
    <source>
        <dbReference type="PROSITE" id="PS50994"/>
    </source>
</evidence>
<gene>
    <name evidence="2" type="ORF">ADUPG1_003535</name>
</gene>
<evidence type="ECO:0000313" key="3">
    <source>
        <dbReference type="Proteomes" id="UP001057375"/>
    </source>
</evidence>
<proteinExistence type="predicted"/>
<dbReference type="InterPro" id="IPR036397">
    <property type="entry name" value="RNaseH_sf"/>
</dbReference>
<dbReference type="PANTHER" id="PTHR37984">
    <property type="entry name" value="PROTEIN CBG26694"/>
    <property type="match status" value="1"/>
</dbReference>
<dbReference type="SUPFAM" id="SSF53098">
    <property type="entry name" value="Ribonuclease H-like"/>
    <property type="match status" value="1"/>
</dbReference>
<feature type="non-terminal residue" evidence="2">
    <location>
        <position position="181"/>
    </location>
</feature>
<dbReference type="EMBL" id="BQXS01004867">
    <property type="protein sequence ID" value="GKT37597.1"/>
    <property type="molecule type" value="Genomic_DNA"/>
</dbReference>
<keyword evidence="3" id="KW-1185">Reference proteome</keyword>
<evidence type="ECO:0000313" key="2">
    <source>
        <dbReference type="EMBL" id="GKT37597.1"/>
    </source>
</evidence>
<comment type="caution">
    <text evidence="2">The sequence shown here is derived from an EMBL/GenBank/DDBJ whole genome shotgun (WGS) entry which is preliminary data.</text>
</comment>
<dbReference type="PROSITE" id="PS50994">
    <property type="entry name" value="INTEGRASE"/>
    <property type="match status" value="1"/>
</dbReference>
<reference evidence="2" key="1">
    <citation type="submission" date="2022-03" db="EMBL/GenBank/DDBJ databases">
        <title>Draft genome sequence of Aduncisulcus paluster, a free-living microaerophilic Fornicata.</title>
        <authorList>
            <person name="Yuyama I."/>
            <person name="Kume K."/>
            <person name="Tamura T."/>
            <person name="Inagaki Y."/>
            <person name="Hashimoto T."/>
        </authorList>
    </citation>
    <scope>NUCLEOTIDE SEQUENCE</scope>
    <source>
        <strain evidence="2">NY0171</strain>
    </source>
</reference>
<dbReference type="Proteomes" id="UP001057375">
    <property type="component" value="Unassembled WGS sequence"/>
</dbReference>
<organism evidence="2 3">
    <name type="scientific">Aduncisulcus paluster</name>
    <dbReference type="NCBI Taxonomy" id="2918883"/>
    <lineage>
        <taxon>Eukaryota</taxon>
        <taxon>Metamonada</taxon>
        <taxon>Carpediemonas-like organisms</taxon>
        <taxon>Aduncisulcus</taxon>
    </lineage>
</organism>
<sequence>KTATSVADAFVERICLRYMIPVSIHSDNGSEFDNSVFKLTCKRLNIFHYFATTHNPRSMGMVERLNGLVKKSRKQLKATHPEGTLDLERLVPAVQSDLNHRKHRVLRHSPSEMLFGKTLKSSPTANRLFQDLDPRLTAMTYKTYVDELSDSLTKLHDTCRERQHAIQRKQFEKFDTGAAFK</sequence>
<name>A0ABQ5KYT4_9EUKA</name>
<dbReference type="InterPro" id="IPR050951">
    <property type="entry name" value="Retrovirus_Pol_polyprotein"/>
</dbReference>
<dbReference type="InterPro" id="IPR001584">
    <property type="entry name" value="Integrase_cat-core"/>
</dbReference>
<feature type="domain" description="Integrase catalytic" evidence="1">
    <location>
        <begin position="1"/>
        <end position="118"/>
    </location>
</feature>
<feature type="non-terminal residue" evidence="2">
    <location>
        <position position="1"/>
    </location>
</feature>